<feature type="domain" description="Carrier" evidence="1">
    <location>
        <begin position="7"/>
        <end position="81"/>
    </location>
</feature>
<dbReference type="EMBL" id="WOFH01000005">
    <property type="protein sequence ID" value="MUN38002.1"/>
    <property type="molecule type" value="Genomic_DNA"/>
</dbReference>
<reference evidence="2 3" key="1">
    <citation type="submission" date="2019-11" db="EMBL/GenBank/DDBJ databases">
        <authorList>
            <person name="Cao P."/>
        </authorList>
    </citation>
    <scope>NUCLEOTIDE SEQUENCE [LARGE SCALE GENOMIC DNA]</scope>
    <source>
        <strain evidence="2 3">NEAU-AAG5</strain>
    </source>
</reference>
<dbReference type="Gene3D" id="1.10.1200.10">
    <property type="entry name" value="ACP-like"/>
    <property type="match status" value="1"/>
</dbReference>
<evidence type="ECO:0000313" key="3">
    <source>
        <dbReference type="Proteomes" id="UP000432015"/>
    </source>
</evidence>
<dbReference type="Pfam" id="PF00550">
    <property type="entry name" value="PP-binding"/>
    <property type="match status" value="1"/>
</dbReference>
<protein>
    <submittedName>
        <fullName evidence="2">Acyl carrier protein</fullName>
    </submittedName>
</protein>
<keyword evidence="3" id="KW-1185">Reference proteome</keyword>
<gene>
    <name evidence="2" type="ORF">GNZ18_15495</name>
</gene>
<organism evidence="2 3">
    <name type="scientific">Actinomadura litoris</name>
    <dbReference type="NCBI Taxonomy" id="2678616"/>
    <lineage>
        <taxon>Bacteria</taxon>
        <taxon>Bacillati</taxon>
        <taxon>Actinomycetota</taxon>
        <taxon>Actinomycetes</taxon>
        <taxon>Streptosporangiales</taxon>
        <taxon>Thermomonosporaceae</taxon>
        <taxon>Actinomadura</taxon>
    </lineage>
</organism>
<sequence length="87" mass="9311">MATFTLADLVGYIRQAAGEDEDFDLDGDIGEITFANLGYDSIAMVEVVVSVERELGISLPGEGTDKDSTPTKFVEVVNELMPASVQP</sequence>
<dbReference type="AlphaFoldDB" id="A0A7K1L0N6"/>
<dbReference type="InterPro" id="IPR009081">
    <property type="entry name" value="PP-bd_ACP"/>
</dbReference>
<accession>A0A7K1L0N6</accession>
<dbReference type="Proteomes" id="UP000432015">
    <property type="component" value="Unassembled WGS sequence"/>
</dbReference>
<name>A0A7K1L0N6_9ACTN</name>
<comment type="caution">
    <text evidence="2">The sequence shown here is derived from an EMBL/GenBank/DDBJ whole genome shotgun (WGS) entry which is preliminary data.</text>
</comment>
<dbReference type="SUPFAM" id="SSF47336">
    <property type="entry name" value="ACP-like"/>
    <property type="match status" value="1"/>
</dbReference>
<dbReference type="PROSITE" id="PS50075">
    <property type="entry name" value="CARRIER"/>
    <property type="match status" value="1"/>
</dbReference>
<evidence type="ECO:0000313" key="2">
    <source>
        <dbReference type="EMBL" id="MUN38002.1"/>
    </source>
</evidence>
<proteinExistence type="predicted"/>
<dbReference type="InterPro" id="IPR036736">
    <property type="entry name" value="ACP-like_sf"/>
</dbReference>
<dbReference type="RefSeq" id="WP_156217183.1">
    <property type="nucleotide sequence ID" value="NZ_WOFH01000005.1"/>
</dbReference>
<evidence type="ECO:0000259" key="1">
    <source>
        <dbReference type="PROSITE" id="PS50075"/>
    </source>
</evidence>